<dbReference type="EMBL" id="JABFBC010000001">
    <property type="protein sequence ID" value="NNU80211.1"/>
    <property type="molecule type" value="Genomic_DNA"/>
</dbReference>
<keyword evidence="3" id="KW-1185">Reference proteome</keyword>
<dbReference type="GO" id="GO:0051920">
    <property type="term" value="F:peroxiredoxin activity"/>
    <property type="evidence" value="ECO:0007669"/>
    <property type="project" value="InterPro"/>
</dbReference>
<dbReference type="InterPro" id="IPR003779">
    <property type="entry name" value="CMD-like"/>
</dbReference>
<dbReference type="Gene3D" id="1.20.1290.10">
    <property type="entry name" value="AhpD-like"/>
    <property type="match status" value="1"/>
</dbReference>
<evidence type="ECO:0000259" key="1">
    <source>
        <dbReference type="Pfam" id="PF02627"/>
    </source>
</evidence>
<dbReference type="SUPFAM" id="SSF69118">
    <property type="entry name" value="AhpD-like"/>
    <property type="match status" value="1"/>
</dbReference>
<name>A0A849L1V0_9RHOB</name>
<protein>
    <submittedName>
        <fullName evidence="2">Carboxymuconolactone decarboxylase family protein</fullName>
    </submittedName>
</protein>
<dbReference type="Pfam" id="PF02627">
    <property type="entry name" value="CMD"/>
    <property type="match status" value="1"/>
</dbReference>
<comment type="caution">
    <text evidence="2">The sequence shown here is derived from an EMBL/GenBank/DDBJ whole genome shotgun (WGS) entry which is preliminary data.</text>
</comment>
<dbReference type="PANTHER" id="PTHR34846">
    <property type="entry name" value="4-CARBOXYMUCONOLACTONE DECARBOXYLASE FAMILY PROTEIN (AFU_ORTHOLOGUE AFUA_6G11590)"/>
    <property type="match status" value="1"/>
</dbReference>
<accession>A0A849L1V0</accession>
<sequence>MPTLAPLTDADWPESLSHLKERFMGQANVYRVMAHHPLLVEAWAPLRAHVVLENTLGPERLEVVILRIAHRLRARYEWGHHILRARREGLSDARIRSMAGHPDGMEPGDALLARLVDALLDDARLPGPLRDAGIESLGKQAVLDLMATVGFYSTLGFLLNSFDVPLDSGAEDAIAEIGVDVA</sequence>
<proteinExistence type="predicted"/>
<gene>
    <name evidence="2" type="ORF">HMH01_07135</name>
</gene>
<evidence type="ECO:0000313" key="2">
    <source>
        <dbReference type="EMBL" id="NNU80211.1"/>
    </source>
</evidence>
<dbReference type="RefSeq" id="WP_171323776.1">
    <property type="nucleotide sequence ID" value="NZ_JABFBC010000001.1"/>
</dbReference>
<dbReference type="AlphaFoldDB" id="A0A849L1V0"/>
<dbReference type="InterPro" id="IPR029032">
    <property type="entry name" value="AhpD-like"/>
</dbReference>
<dbReference type="Proteomes" id="UP000572377">
    <property type="component" value="Unassembled WGS sequence"/>
</dbReference>
<organism evidence="2 3">
    <name type="scientific">Halovulum dunhuangense</name>
    <dbReference type="NCBI Taxonomy" id="1505036"/>
    <lineage>
        <taxon>Bacteria</taxon>
        <taxon>Pseudomonadati</taxon>
        <taxon>Pseudomonadota</taxon>
        <taxon>Alphaproteobacteria</taxon>
        <taxon>Rhodobacterales</taxon>
        <taxon>Paracoccaceae</taxon>
        <taxon>Halovulum</taxon>
    </lineage>
</organism>
<feature type="domain" description="Carboxymuconolactone decarboxylase-like" evidence="1">
    <location>
        <begin position="37"/>
        <end position="103"/>
    </location>
</feature>
<reference evidence="2 3" key="1">
    <citation type="submission" date="2020-05" db="EMBL/GenBank/DDBJ databases">
        <title>Gimesia benthica sp. nov., a novel planctomycete isolated from a deep-sea water sample of the Northwest Indian Ocean.</title>
        <authorList>
            <person name="Wang J."/>
            <person name="Ruan C."/>
            <person name="Song L."/>
            <person name="Zhu Y."/>
            <person name="Li A."/>
            <person name="Zheng X."/>
            <person name="Wang L."/>
            <person name="Lu Z."/>
            <person name="Huang Y."/>
            <person name="Du W."/>
            <person name="Zhou Y."/>
            <person name="Huang L."/>
            <person name="Dai X."/>
        </authorList>
    </citation>
    <scope>NUCLEOTIDE SEQUENCE [LARGE SCALE GENOMIC DNA]</scope>
    <source>
        <strain evidence="2 3">YYQ-30</strain>
    </source>
</reference>
<evidence type="ECO:0000313" key="3">
    <source>
        <dbReference type="Proteomes" id="UP000572377"/>
    </source>
</evidence>
<dbReference type="PANTHER" id="PTHR34846:SF11">
    <property type="entry name" value="4-CARBOXYMUCONOLACTONE DECARBOXYLASE FAMILY PROTEIN (AFU_ORTHOLOGUE AFUA_6G11590)"/>
    <property type="match status" value="1"/>
</dbReference>